<evidence type="ECO:0000313" key="9">
    <source>
        <dbReference type="EMBL" id="EIM56981.1"/>
    </source>
</evidence>
<dbReference type="EC" id="5.4.99.12" evidence="4"/>
<feature type="domain" description="Pseudouridine synthase I TruA alpha/beta" evidence="8">
    <location>
        <begin position="151"/>
        <end position="252"/>
    </location>
</feature>
<comment type="caution">
    <text evidence="4">Lacks conserved residue(s) required for the propagation of feature annotation.</text>
</comment>
<dbReference type="GO" id="GO:0031119">
    <property type="term" value="P:tRNA pseudouridine synthesis"/>
    <property type="evidence" value="ECO:0007669"/>
    <property type="project" value="UniProtKB-UniRule"/>
</dbReference>
<dbReference type="PIRSF" id="PIRSF001430">
    <property type="entry name" value="tRNA_psdUrid_synth"/>
    <property type="match status" value="1"/>
</dbReference>
<dbReference type="InterPro" id="IPR001406">
    <property type="entry name" value="PsdUridine_synth_TruA"/>
</dbReference>
<dbReference type="HAMAP" id="MF_00171">
    <property type="entry name" value="TruA"/>
    <property type="match status" value="1"/>
</dbReference>
<evidence type="ECO:0000256" key="3">
    <source>
        <dbReference type="ARBA" id="ARBA00023235"/>
    </source>
</evidence>
<dbReference type="FunFam" id="3.30.70.580:FF:000001">
    <property type="entry name" value="tRNA pseudouridine synthase A"/>
    <property type="match status" value="1"/>
</dbReference>
<dbReference type="HOGENOM" id="CLU_014673_0_1_9"/>
<comment type="subunit">
    <text evidence="4">Homodimer.</text>
</comment>
<dbReference type="OrthoDB" id="9811823at2"/>
<evidence type="ECO:0000256" key="6">
    <source>
        <dbReference type="PIRSR" id="PIRSR001430-2"/>
    </source>
</evidence>
<keyword evidence="10" id="KW-1185">Reference proteome</keyword>
<dbReference type="AlphaFoldDB" id="I5AT58"/>
<name>I5AT58_EUBC6</name>
<dbReference type="Proteomes" id="UP000005753">
    <property type="component" value="Chromosome"/>
</dbReference>
<dbReference type="InterPro" id="IPR020094">
    <property type="entry name" value="TruA/RsuA/RluB/E/F_N"/>
</dbReference>
<dbReference type="NCBIfam" id="TIGR00071">
    <property type="entry name" value="hisT_truA"/>
    <property type="match status" value="1"/>
</dbReference>
<dbReference type="CDD" id="cd02570">
    <property type="entry name" value="PseudoU_synth_EcTruA"/>
    <property type="match status" value="1"/>
</dbReference>
<evidence type="ECO:0000256" key="2">
    <source>
        <dbReference type="ARBA" id="ARBA00022694"/>
    </source>
</evidence>
<dbReference type="InterPro" id="IPR020097">
    <property type="entry name" value="PsdUridine_synth_TruA_a/b_dom"/>
</dbReference>
<comment type="similarity">
    <text evidence="1 4 7">Belongs to the tRNA pseudouridine synthase TruA family.</text>
</comment>
<comment type="function">
    <text evidence="4">Formation of pseudouridine at positions 38, 39 and 40 in the anticodon stem and loop of transfer RNAs.</text>
</comment>
<organism evidence="9 10">
    <name type="scientific">Eubacterium cellulosolvens (strain ATCC 43171 / JCM 9499 / 6)</name>
    <name type="common">Cillobacterium cellulosolvens</name>
    <dbReference type="NCBI Taxonomy" id="633697"/>
    <lineage>
        <taxon>Bacteria</taxon>
        <taxon>Bacillati</taxon>
        <taxon>Bacillota</taxon>
        <taxon>Clostridia</taxon>
        <taxon>Eubacteriales</taxon>
        <taxon>Eubacteriaceae</taxon>
        <taxon>Eubacterium</taxon>
    </lineage>
</organism>
<dbReference type="PANTHER" id="PTHR11142:SF22">
    <property type="entry name" value="TRNA PSEUDOURIDINE SYNTHASE A 2"/>
    <property type="match status" value="1"/>
</dbReference>
<protein>
    <recommendedName>
        <fullName evidence="4">tRNA pseudouridine synthase A</fullName>
        <ecNumber evidence="4">5.4.99.12</ecNumber>
    </recommendedName>
    <alternativeName>
        <fullName evidence="4">tRNA pseudouridine(38-40) synthase</fullName>
    </alternativeName>
    <alternativeName>
        <fullName evidence="4">tRNA pseudouridylate synthase I</fullName>
    </alternativeName>
    <alternativeName>
        <fullName evidence="4">tRNA-uridine isomerase I</fullName>
    </alternativeName>
</protein>
<feature type="binding site" evidence="4 6">
    <location>
        <position position="116"/>
    </location>
    <ligand>
        <name>substrate</name>
    </ligand>
</feature>
<evidence type="ECO:0000256" key="1">
    <source>
        <dbReference type="ARBA" id="ARBA00009375"/>
    </source>
</evidence>
<dbReference type="Gene3D" id="3.30.70.660">
    <property type="entry name" value="Pseudouridine synthase I, catalytic domain, C-terminal subdomain"/>
    <property type="match status" value="1"/>
</dbReference>
<evidence type="ECO:0000256" key="4">
    <source>
        <dbReference type="HAMAP-Rule" id="MF_00171"/>
    </source>
</evidence>
<accession>I5AT58</accession>
<gene>
    <name evidence="4" type="primary">truA</name>
    <name evidence="9" type="ORF">EubceDRAFT1_1164</name>
</gene>
<dbReference type="InterPro" id="IPR020103">
    <property type="entry name" value="PsdUridine_synth_cat_dom_sf"/>
</dbReference>
<evidence type="ECO:0000313" key="10">
    <source>
        <dbReference type="Proteomes" id="UP000005753"/>
    </source>
</evidence>
<dbReference type="SUPFAM" id="SSF55120">
    <property type="entry name" value="Pseudouridine synthase"/>
    <property type="match status" value="1"/>
</dbReference>
<dbReference type="GO" id="GO:0003723">
    <property type="term" value="F:RNA binding"/>
    <property type="evidence" value="ECO:0007669"/>
    <property type="project" value="InterPro"/>
</dbReference>
<feature type="active site" description="Nucleophile" evidence="4 5">
    <location>
        <position position="58"/>
    </location>
</feature>
<proteinExistence type="inferred from homology"/>
<evidence type="ECO:0000259" key="8">
    <source>
        <dbReference type="Pfam" id="PF01416"/>
    </source>
</evidence>
<reference evidence="9 10" key="1">
    <citation type="submission" date="2010-08" db="EMBL/GenBank/DDBJ databases">
        <authorList>
            <consortium name="US DOE Joint Genome Institute (JGI-PGF)"/>
            <person name="Lucas S."/>
            <person name="Copeland A."/>
            <person name="Lapidus A."/>
            <person name="Cheng J.-F."/>
            <person name="Bruce D."/>
            <person name="Goodwin L."/>
            <person name="Pitluck S."/>
            <person name="Land M.L."/>
            <person name="Hauser L."/>
            <person name="Chang Y.-J."/>
            <person name="Anderson I.J."/>
            <person name="Johnson E."/>
            <person name="Mulhopadhyay B."/>
            <person name="Kyrpides N."/>
            <person name="Woyke T.J."/>
        </authorList>
    </citation>
    <scope>NUCLEOTIDE SEQUENCE [LARGE SCALE GENOMIC DNA]</scope>
    <source>
        <strain evidence="9 10">6</strain>
    </source>
</reference>
<reference evidence="9 10" key="2">
    <citation type="submission" date="2012-02" db="EMBL/GenBank/DDBJ databases">
        <title>Improved High-Quality Draft sequence of Eubacterium cellulosolvens 6.</title>
        <authorList>
            <consortium name="US DOE Joint Genome Institute"/>
            <person name="Lucas S."/>
            <person name="Han J."/>
            <person name="Lapidus A."/>
            <person name="Cheng J.-F."/>
            <person name="Goodwin L."/>
            <person name="Pitluck S."/>
            <person name="Peters L."/>
            <person name="Mikhailova N."/>
            <person name="Gu W."/>
            <person name="Detter J.C."/>
            <person name="Han C."/>
            <person name="Tapia R."/>
            <person name="Land M."/>
            <person name="Hauser L."/>
            <person name="Kyrpides N."/>
            <person name="Ivanova N."/>
            <person name="Pagani I."/>
            <person name="Johnson E."/>
            <person name="Mukhopadhyay B."/>
            <person name="Anderson I."/>
            <person name="Woyke T."/>
        </authorList>
    </citation>
    <scope>NUCLEOTIDE SEQUENCE [LARGE SCALE GENOMIC DNA]</scope>
    <source>
        <strain evidence="9 10">6</strain>
    </source>
</reference>
<dbReference type="Gene3D" id="3.30.70.580">
    <property type="entry name" value="Pseudouridine synthase I, catalytic domain, N-terminal subdomain"/>
    <property type="match status" value="1"/>
</dbReference>
<dbReference type="GO" id="GO:0160147">
    <property type="term" value="F:tRNA pseudouridine(38-40) synthase activity"/>
    <property type="evidence" value="ECO:0007669"/>
    <property type="project" value="UniProtKB-EC"/>
</dbReference>
<keyword evidence="3 4" id="KW-0413">Isomerase</keyword>
<evidence type="ECO:0000256" key="7">
    <source>
        <dbReference type="RuleBase" id="RU003792"/>
    </source>
</evidence>
<dbReference type="PANTHER" id="PTHR11142">
    <property type="entry name" value="PSEUDOURIDYLATE SYNTHASE"/>
    <property type="match status" value="1"/>
</dbReference>
<feature type="domain" description="Pseudouridine synthase I TruA alpha/beta" evidence="8">
    <location>
        <begin position="10"/>
        <end position="109"/>
    </location>
</feature>
<sequence>MKKNYKMKISYDGTRFFGWEHQPKQEMTIQGKLETVLSRMVGAPEDQPVTVIGAGRTDAGVHAKEMIANVLLDTRMSEEEIQTYMNRYLPEDISVNELKVCADRFHSRFKAKGKTYCYSFWYADGGVRPTFDRKYVTVLDKRPNVDRMRKAAEEIVGMRDFKSFCGNSHMKKSTVRLVDSIEFKIRGPYIRIYIHGSGFLQNMVRIIAGTLLEVGYGKRTPESIAELIEARDRKLAGPTAPAQGLCLIKVDY</sequence>
<dbReference type="EMBL" id="CM001487">
    <property type="protein sequence ID" value="EIM56981.1"/>
    <property type="molecule type" value="Genomic_DNA"/>
</dbReference>
<dbReference type="eggNOG" id="COG0101">
    <property type="taxonomic scope" value="Bacteria"/>
</dbReference>
<dbReference type="Pfam" id="PF01416">
    <property type="entry name" value="PseudoU_synth_1"/>
    <property type="match status" value="2"/>
</dbReference>
<dbReference type="InterPro" id="IPR020095">
    <property type="entry name" value="PsdUridine_synth_TruA_C"/>
</dbReference>
<evidence type="ECO:0000256" key="5">
    <source>
        <dbReference type="PIRSR" id="PIRSR001430-1"/>
    </source>
</evidence>
<comment type="catalytic activity">
    <reaction evidence="4 7">
        <text>uridine(38/39/40) in tRNA = pseudouridine(38/39/40) in tRNA</text>
        <dbReference type="Rhea" id="RHEA:22376"/>
        <dbReference type="Rhea" id="RHEA-COMP:10085"/>
        <dbReference type="Rhea" id="RHEA-COMP:10087"/>
        <dbReference type="ChEBI" id="CHEBI:65314"/>
        <dbReference type="ChEBI" id="CHEBI:65315"/>
        <dbReference type="EC" id="5.4.99.12"/>
    </reaction>
</comment>
<dbReference type="STRING" id="633697.EubceDRAFT1_1164"/>
<keyword evidence="2 4" id="KW-0819">tRNA processing</keyword>